<keyword evidence="5" id="KW-1133">Transmembrane helix</keyword>
<keyword evidence="5" id="KW-0812">Transmembrane</keyword>
<dbReference type="Pfam" id="PF07695">
    <property type="entry name" value="7TMR-DISM_7TM"/>
    <property type="match status" value="1"/>
</dbReference>
<dbReference type="InterPro" id="IPR029787">
    <property type="entry name" value="Nucleotide_cyclase"/>
</dbReference>
<dbReference type="GO" id="GO:0043709">
    <property type="term" value="P:cell adhesion involved in single-species biofilm formation"/>
    <property type="evidence" value="ECO:0007669"/>
    <property type="project" value="TreeGrafter"/>
</dbReference>
<dbReference type="GO" id="GO:0052621">
    <property type="term" value="F:diguanylate cyclase activity"/>
    <property type="evidence" value="ECO:0007669"/>
    <property type="project" value="UniProtKB-EC"/>
</dbReference>
<feature type="transmembrane region" description="Helical" evidence="5">
    <location>
        <begin position="361"/>
        <end position="379"/>
    </location>
</feature>
<dbReference type="InterPro" id="IPR011623">
    <property type="entry name" value="7TMR_DISM_rcpt_extracell_dom1"/>
</dbReference>
<dbReference type="AlphaFoldDB" id="A0A1H1T1R0"/>
<feature type="transmembrane region" description="Helical" evidence="5">
    <location>
        <begin position="305"/>
        <end position="321"/>
    </location>
</feature>
<feature type="domain" description="GGDEF" evidence="7">
    <location>
        <begin position="429"/>
        <end position="563"/>
    </location>
</feature>
<comment type="subcellular location">
    <subcellularLocation>
        <location evidence="2">Cell inner membrane</location>
    </subcellularLocation>
</comment>
<dbReference type="PROSITE" id="PS50887">
    <property type="entry name" value="GGDEF"/>
    <property type="match status" value="1"/>
</dbReference>
<dbReference type="Proteomes" id="UP000243207">
    <property type="component" value="Chromosome I"/>
</dbReference>
<evidence type="ECO:0000256" key="4">
    <source>
        <dbReference type="ARBA" id="ARBA00034247"/>
    </source>
</evidence>
<dbReference type="CDD" id="cd01949">
    <property type="entry name" value="GGDEF"/>
    <property type="match status" value="1"/>
</dbReference>
<feature type="signal peptide" evidence="6">
    <location>
        <begin position="1"/>
        <end position="22"/>
    </location>
</feature>
<dbReference type="PANTHER" id="PTHR45138">
    <property type="entry name" value="REGULATORY COMPONENTS OF SENSORY TRANSDUCTION SYSTEM"/>
    <property type="match status" value="1"/>
</dbReference>
<feature type="transmembrane region" description="Helical" evidence="5">
    <location>
        <begin position="247"/>
        <end position="264"/>
    </location>
</feature>
<dbReference type="Pfam" id="PF00990">
    <property type="entry name" value="GGDEF"/>
    <property type="match status" value="1"/>
</dbReference>
<reference evidence="9" key="1">
    <citation type="submission" date="2016-10" db="EMBL/GenBank/DDBJ databases">
        <authorList>
            <person name="Varghese N."/>
            <person name="Submissions S."/>
        </authorList>
    </citation>
    <scope>NUCLEOTIDE SEQUENCE [LARGE SCALE GENOMIC DNA]</scope>
    <source>
        <strain evidence="9">NRRL B-51270</strain>
    </source>
</reference>
<evidence type="ECO:0000256" key="2">
    <source>
        <dbReference type="ARBA" id="ARBA00004533"/>
    </source>
</evidence>
<feature type="chain" id="PRO_5009260663" description="diguanylate cyclase" evidence="6">
    <location>
        <begin position="23"/>
        <end position="586"/>
    </location>
</feature>
<evidence type="ECO:0000256" key="5">
    <source>
        <dbReference type="SAM" id="Phobius"/>
    </source>
</evidence>
<name>A0A1H1T1R0_9GAMM</name>
<dbReference type="EMBL" id="LT629736">
    <property type="protein sequence ID" value="SDS54170.1"/>
    <property type="molecule type" value="Genomic_DNA"/>
</dbReference>
<dbReference type="Pfam" id="PF07696">
    <property type="entry name" value="7TMR-DISMED2"/>
    <property type="match status" value="1"/>
</dbReference>
<dbReference type="GO" id="GO:1902201">
    <property type="term" value="P:negative regulation of bacterial-type flagellum-dependent cell motility"/>
    <property type="evidence" value="ECO:0007669"/>
    <property type="project" value="TreeGrafter"/>
</dbReference>
<dbReference type="InterPro" id="IPR043128">
    <property type="entry name" value="Rev_trsase/Diguanyl_cyclase"/>
</dbReference>
<comment type="cofactor">
    <cofactor evidence="1">
        <name>Mg(2+)</name>
        <dbReference type="ChEBI" id="CHEBI:18420"/>
    </cofactor>
</comment>
<gene>
    <name evidence="8" type="ORF">SAMN05216421_1714</name>
</gene>
<feature type="transmembrane region" description="Helical" evidence="5">
    <location>
        <begin position="276"/>
        <end position="293"/>
    </location>
</feature>
<dbReference type="Gene3D" id="3.30.70.270">
    <property type="match status" value="1"/>
</dbReference>
<dbReference type="GO" id="GO:0005886">
    <property type="term" value="C:plasma membrane"/>
    <property type="evidence" value="ECO:0007669"/>
    <property type="project" value="UniProtKB-SubCell"/>
</dbReference>
<proteinExistence type="predicted"/>
<comment type="catalytic activity">
    <reaction evidence="4">
        <text>2 GTP = 3',3'-c-di-GMP + 2 diphosphate</text>
        <dbReference type="Rhea" id="RHEA:24898"/>
        <dbReference type="ChEBI" id="CHEBI:33019"/>
        <dbReference type="ChEBI" id="CHEBI:37565"/>
        <dbReference type="ChEBI" id="CHEBI:58805"/>
        <dbReference type="EC" id="2.7.7.65"/>
    </reaction>
</comment>
<dbReference type="SUPFAM" id="SSF55073">
    <property type="entry name" value="Nucleotide cyclase"/>
    <property type="match status" value="1"/>
</dbReference>
<organism evidence="8 9">
    <name type="scientific">Halopseudomonas xinjiangensis</name>
    <dbReference type="NCBI Taxonomy" id="487184"/>
    <lineage>
        <taxon>Bacteria</taxon>
        <taxon>Pseudomonadati</taxon>
        <taxon>Pseudomonadota</taxon>
        <taxon>Gammaproteobacteria</taxon>
        <taxon>Pseudomonadales</taxon>
        <taxon>Pseudomonadaceae</taxon>
        <taxon>Halopseudomonas</taxon>
    </lineage>
</organism>
<feature type="transmembrane region" description="Helical" evidence="5">
    <location>
        <begin position="215"/>
        <end position="235"/>
    </location>
</feature>
<feature type="transmembrane region" description="Helical" evidence="5">
    <location>
        <begin position="328"/>
        <end position="349"/>
    </location>
</feature>
<accession>A0A1H1T1R0</accession>
<protein>
    <recommendedName>
        <fullName evidence="3">diguanylate cyclase</fullName>
        <ecNumber evidence="3">2.7.7.65</ecNumber>
    </recommendedName>
</protein>
<evidence type="ECO:0000313" key="8">
    <source>
        <dbReference type="EMBL" id="SDS54170.1"/>
    </source>
</evidence>
<dbReference type="NCBIfam" id="TIGR00254">
    <property type="entry name" value="GGDEF"/>
    <property type="match status" value="1"/>
</dbReference>
<evidence type="ECO:0000256" key="6">
    <source>
        <dbReference type="SAM" id="SignalP"/>
    </source>
</evidence>
<dbReference type="InterPro" id="IPR000160">
    <property type="entry name" value="GGDEF_dom"/>
</dbReference>
<keyword evidence="5" id="KW-0472">Membrane</keyword>
<dbReference type="RefSeq" id="WP_093393196.1">
    <property type="nucleotide sequence ID" value="NZ_LT629736.1"/>
</dbReference>
<keyword evidence="6" id="KW-0732">Signal</keyword>
<keyword evidence="9" id="KW-1185">Reference proteome</keyword>
<dbReference type="SMART" id="SM00267">
    <property type="entry name" value="GGDEF"/>
    <property type="match status" value="1"/>
</dbReference>
<evidence type="ECO:0000313" key="9">
    <source>
        <dbReference type="Proteomes" id="UP000243207"/>
    </source>
</evidence>
<dbReference type="FunFam" id="3.30.70.270:FF:000001">
    <property type="entry name" value="Diguanylate cyclase domain protein"/>
    <property type="match status" value="1"/>
</dbReference>
<dbReference type="STRING" id="487184.SAMN05216421_1714"/>
<evidence type="ECO:0000256" key="3">
    <source>
        <dbReference type="ARBA" id="ARBA00012528"/>
    </source>
</evidence>
<dbReference type="OrthoDB" id="5289013at2"/>
<dbReference type="InterPro" id="IPR011622">
    <property type="entry name" value="7TMR_DISM_rcpt_extracell_dom2"/>
</dbReference>
<dbReference type="InterPro" id="IPR050469">
    <property type="entry name" value="Diguanylate_Cyclase"/>
</dbReference>
<evidence type="ECO:0000259" key="7">
    <source>
        <dbReference type="PROSITE" id="PS50887"/>
    </source>
</evidence>
<dbReference type="Gene3D" id="2.60.40.2380">
    <property type="match status" value="1"/>
</dbReference>
<evidence type="ECO:0000256" key="1">
    <source>
        <dbReference type="ARBA" id="ARBA00001946"/>
    </source>
</evidence>
<dbReference type="EC" id="2.7.7.65" evidence="3"/>
<feature type="transmembrane region" description="Helical" evidence="5">
    <location>
        <begin position="184"/>
        <end position="203"/>
    </location>
</feature>
<sequence length="586" mass="64905">MDLHKQLSLLLLVLLTSVGAWAEPNVSIGTGSIKLTDFPMAYHVDASEARTYEQVRTLPFLDTGSRTTLGTAAKVTWFRLIINNVTDAERRVFVHLPHAYHVRSVDFFEERNGTLLRQERLDLNDAGASDLLYRGTAVYPLTLLPDQPTVLYLRSHSFSHQWFAAEILDEQTSRRALISVNADIALMVGMLLALVFYNGLLYFATSKKENMFYSLYLISGLVWIALSYGLIASMFDVYGIQAFKLNISLITMPVFLVLFMMAIFDTRTAYRTEHRFLQGLIVLLTGTLIWGLFDISAALKPSSSLAALVMVVTFSVSISLYRKGNPLVKYFLVGHTFFVVFNGIAVLFYKGLIAPNYLNSHGVGIGIVLEALTLAFIISHRIKILEDIRSSQEELKRQASTDPLTRLYNRRFFFAEADYLLELAKDMDTPVSLLVLDVDHFKSVNDRHGHACGDKVLVALAQSLKQHSRADDLVARFGGEEFVLLLPGADLVEASICAERIRAACAALDVRIGTDELIRITASIGCAQIDAGHESIESALSRADRALYEAKNAGRNCISVDVPEPGPLGIRVRSAPPAPPCPVTPV</sequence>
<dbReference type="PANTHER" id="PTHR45138:SF9">
    <property type="entry name" value="DIGUANYLATE CYCLASE DGCM-RELATED"/>
    <property type="match status" value="1"/>
</dbReference>